<dbReference type="EMBL" id="MWML01000226">
    <property type="protein sequence ID" value="TCG04706.1"/>
    <property type="molecule type" value="Genomic_DNA"/>
</dbReference>
<comment type="caution">
    <text evidence="1">The sequence shown here is derived from an EMBL/GenBank/DDBJ whole genome shotgun (WGS) entry which is preliminary data.</text>
</comment>
<sequence length="110" mass="12381">MEEESIMSLPMHGEIDAPPYRPVINAESKYRTGSPGEIVIDLESAIRDGEQRAREAINDGLLALEWQSHCGFLLCACRDSGFKLSIGLRTIGTESLRYAGRCQERLDRRR</sequence>
<accession>A0A4R0X3L9</accession>
<reference evidence="1 2" key="1">
    <citation type="submission" date="2017-02" db="EMBL/GenBank/DDBJ databases">
        <title>Paraburkholderia sophoroidis sp. nov. and Paraburkholderia steynii sp. nov. rhizobial symbionts of the fynbos legume Hypocalyptus sophoroides.</title>
        <authorList>
            <person name="Steenkamp E.T."/>
            <person name="Beukes C.W."/>
            <person name="Van Zyl E."/>
            <person name="Avontuur J."/>
            <person name="Chan W.Y."/>
            <person name="Hassen A."/>
            <person name="Palmer M."/>
            <person name="Mthombeni L."/>
            <person name="Phalane F."/>
            <person name="Sereme K."/>
            <person name="Venter S.N."/>
        </authorList>
    </citation>
    <scope>NUCLEOTIDE SEQUENCE [LARGE SCALE GENOMIC DNA]</scope>
    <source>
        <strain evidence="1 2">HC1.1ba</strain>
    </source>
</reference>
<dbReference type="Proteomes" id="UP000294200">
    <property type="component" value="Unassembled WGS sequence"/>
</dbReference>
<name>A0A4R0X3L9_9BURK</name>
<evidence type="ECO:0000313" key="1">
    <source>
        <dbReference type="EMBL" id="TCG04706.1"/>
    </source>
</evidence>
<proteinExistence type="predicted"/>
<gene>
    <name evidence="1" type="ORF">BZM27_38920</name>
</gene>
<organism evidence="1 2">
    <name type="scientific">Paraburkholderia steynii</name>
    <dbReference type="NCBI Taxonomy" id="1245441"/>
    <lineage>
        <taxon>Bacteria</taxon>
        <taxon>Pseudomonadati</taxon>
        <taxon>Pseudomonadota</taxon>
        <taxon>Betaproteobacteria</taxon>
        <taxon>Burkholderiales</taxon>
        <taxon>Burkholderiaceae</taxon>
        <taxon>Paraburkholderia</taxon>
    </lineage>
</organism>
<protein>
    <submittedName>
        <fullName evidence="1">Uncharacterized protein</fullName>
    </submittedName>
</protein>
<keyword evidence="2" id="KW-1185">Reference proteome</keyword>
<dbReference type="AlphaFoldDB" id="A0A4R0X3L9"/>
<evidence type="ECO:0000313" key="2">
    <source>
        <dbReference type="Proteomes" id="UP000294200"/>
    </source>
</evidence>